<proteinExistence type="predicted"/>
<dbReference type="STRING" id="1891926.Fuma_04656"/>
<evidence type="ECO:0000256" key="2">
    <source>
        <dbReference type="PROSITE-ProRule" id="PRU00169"/>
    </source>
</evidence>
<dbReference type="PROSITE" id="PS50110">
    <property type="entry name" value="RESPONSE_REGULATORY"/>
    <property type="match status" value="1"/>
</dbReference>
<dbReference type="PANTHER" id="PTHR44591">
    <property type="entry name" value="STRESS RESPONSE REGULATOR PROTEIN 1"/>
    <property type="match status" value="1"/>
</dbReference>
<reference evidence="4 5" key="1">
    <citation type="journal article" date="2016" name="Front. Microbiol.">
        <title>Fuerstia marisgermanicae gen. nov., sp. nov., an Unusual Member of the Phylum Planctomycetes from the German Wadden Sea.</title>
        <authorList>
            <person name="Kohn T."/>
            <person name="Heuer A."/>
            <person name="Jogler M."/>
            <person name="Vollmers J."/>
            <person name="Boedeker C."/>
            <person name="Bunk B."/>
            <person name="Rast P."/>
            <person name="Borchert D."/>
            <person name="Glockner I."/>
            <person name="Freese H.M."/>
            <person name="Klenk H.P."/>
            <person name="Overmann J."/>
            <person name="Kaster A.K."/>
            <person name="Rohde M."/>
            <person name="Wiegand S."/>
            <person name="Jogler C."/>
        </authorList>
    </citation>
    <scope>NUCLEOTIDE SEQUENCE [LARGE SCALE GENOMIC DNA]</scope>
    <source>
        <strain evidence="4 5">NH11</strain>
    </source>
</reference>
<dbReference type="AlphaFoldDB" id="A0A1P8WLS3"/>
<dbReference type="GO" id="GO:0000160">
    <property type="term" value="P:phosphorelay signal transduction system"/>
    <property type="evidence" value="ECO:0007669"/>
    <property type="project" value="InterPro"/>
</dbReference>
<dbReference type="OrthoDB" id="9808843at2"/>
<dbReference type="SUPFAM" id="SSF52172">
    <property type="entry name" value="CheY-like"/>
    <property type="match status" value="1"/>
</dbReference>
<dbReference type="CDD" id="cd00156">
    <property type="entry name" value="REC"/>
    <property type="match status" value="1"/>
</dbReference>
<keyword evidence="1 2" id="KW-0597">Phosphoprotein</keyword>
<feature type="modified residue" description="4-aspartylphosphate" evidence="2">
    <location>
        <position position="56"/>
    </location>
</feature>
<dbReference type="Gene3D" id="3.40.50.2300">
    <property type="match status" value="1"/>
</dbReference>
<dbReference type="InterPro" id="IPR050595">
    <property type="entry name" value="Bact_response_regulator"/>
</dbReference>
<sequence length="132" mass="14187">MSGTQAIVVVVEDDLDVCDSLEAIVQASGHVCHTFDSAEALLRLWDGSNCDILIVDIDLPEMDGIELLTQLRARGYSTPAIIHTGRSDSRVRNAAEELGGIPVIVKGTDNNRIGDLLKSIVSSVQKPDSTEE</sequence>
<dbReference type="InterPro" id="IPR001789">
    <property type="entry name" value="Sig_transdc_resp-reg_receiver"/>
</dbReference>
<gene>
    <name evidence="4" type="primary">glnG_7</name>
    <name evidence="4" type="ORF">Fuma_04656</name>
</gene>
<evidence type="ECO:0000259" key="3">
    <source>
        <dbReference type="PROSITE" id="PS50110"/>
    </source>
</evidence>
<evidence type="ECO:0000313" key="5">
    <source>
        <dbReference type="Proteomes" id="UP000187735"/>
    </source>
</evidence>
<evidence type="ECO:0000313" key="4">
    <source>
        <dbReference type="EMBL" id="APZ95004.1"/>
    </source>
</evidence>
<dbReference type="SMART" id="SM00448">
    <property type="entry name" value="REC"/>
    <property type="match status" value="1"/>
</dbReference>
<dbReference type="InterPro" id="IPR011006">
    <property type="entry name" value="CheY-like_superfamily"/>
</dbReference>
<evidence type="ECO:0000256" key="1">
    <source>
        <dbReference type="ARBA" id="ARBA00022553"/>
    </source>
</evidence>
<dbReference type="Proteomes" id="UP000187735">
    <property type="component" value="Chromosome"/>
</dbReference>
<dbReference type="RefSeq" id="WP_158521107.1">
    <property type="nucleotide sequence ID" value="NZ_CP017641.1"/>
</dbReference>
<dbReference type="Pfam" id="PF00072">
    <property type="entry name" value="Response_reg"/>
    <property type="match status" value="1"/>
</dbReference>
<organism evidence="4 5">
    <name type="scientific">Fuerstiella marisgermanici</name>
    <dbReference type="NCBI Taxonomy" id="1891926"/>
    <lineage>
        <taxon>Bacteria</taxon>
        <taxon>Pseudomonadati</taxon>
        <taxon>Planctomycetota</taxon>
        <taxon>Planctomycetia</taxon>
        <taxon>Planctomycetales</taxon>
        <taxon>Planctomycetaceae</taxon>
        <taxon>Fuerstiella</taxon>
    </lineage>
</organism>
<dbReference type="PANTHER" id="PTHR44591:SF25">
    <property type="entry name" value="CHEMOTAXIS TWO-COMPONENT RESPONSE REGULATOR"/>
    <property type="match status" value="1"/>
</dbReference>
<feature type="domain" description="Response regulatory" evidence="3">
    <location>
        <begin position="7"/>
        <end position="121"/>
    </location>
</feature>
<dbReference type="EMBL" id="CP017641">
    <property type="protein sequence ID" value="APZ95004.1"/>
    <property type="molecule type" value="Genomic_DNA"/>
</dbReference>
<keyword evidence="5" id="KW-1185">Reference proteome</keyword>
<dbReference type="KEGG" id="fmr:Fuma_04656"/>
<accession>A0A1P8WLS3</accession>
<protein>
    <submittedName>
        <fullName evidence="4">Nitrogen regulation protein NR(I)</fullName>
    </submittedName>
</protein>
<name>A0A1P8WLS3_9PLAN</name>